<dbReference type="Proteomes" id="UP000004095">
    <property type="component" value="Unassembled WGS sequence"/>
</dbReference>
<proteinExistence type="predicted"/>
<dbReference type="RefSeq" id="WP_002700620.1">
    <property type="nucleotide sequence ID" value="NZ_AAWS01000032.1"/>
</dbReference>
<evidence type="ECO:0000313" key="3">
    <source>
        <dbReference type="Proteomes" id="UP000004095"/>
    </source>
</evidence>
<organism evidence="2 3">
    <name type="scientific">Microscilla marina ATCC 23134</name>
    <dbReference type="NCBI Taxonomy" id="313606"/>
    <lineage>
        <taxon>Bacteria</taxon>
        <taxon>Pseudomonadati</taxon>
        <taxon>Bacteroidota</taxon>
        <taxon>Cytophagia</taxon>
        <taxon>Cytophagales</taxon>
        <taxon>Microscillaceae</taxon>
        <taxon>Microscilla</taxon>
    </lineage>
</organism>
<accession>A1ZSN5</accession>
<reference evidence="2 3" key="1">
    <citation type="submission" date="2007-01" db="EMBL/GenBank/DDBJ databases">
        <authorList>
            <person name="Haygood M."/>
            <person name="Podell S."/>
            <person name="Anderson C."/>
            <person name="Hopkinson B."/>
            <person name="Roe K."/>
            <person name="Barbeau K."/>
            <person name="Gaasterland T."/>
            <person name="Ferriera S."/>
            <person name="Johnson J."/>
            <person name="Kravitz S."/>
            <person name="Beeson K."/>
            <person name="Sutton G."/>
            <person name="Rogers Y.-H."/>
            <person name="Friedman R."/>
            <person name="Frazier M."/>
            <person name="Venter J.C."/>
        </authorList>
    </citation>
    <scope>NUCLEOTIDE SEQUENCE [LARGE SCALE GENOMIC DNA]</scope>
    <source>
        <strain evidence="2 3">ATCC 23134</strain>
    </source>
</reference>
<feature type="chain" id="PRO_5002641627" description="WG repeat-containing protein" evidence="1">
    <location>
        <begin position="21"/>
        <end position="249"/>
    </location>
</feature>
<keyword evidence="1" id="KW-0732">Signal</keyword>
<name>A1ZSN5_MICM2</name>
<comment type="caution">
    <text evidence="2">The sequence shown here is derived from an EMBL/GenBank/DDBJ whole genome shotgun (WGS) entry which is preliminary data.</text>
</comment>
<dbReference type="OrthoDB" id="2485468at2"/>
<dbReference type="PANTHER" id="PTHR37841:SF1">
    <property type="entry name" value="DUF3298 DOMAIN-CONTAINING PROTEIN"/>
    <property type="match status" value="1"/>
</dbReference>
<dbReference type="PANTHER" id="PTHR37841">
    <property type="entry name" value="GLR2918 PROTEIN"/>
    <property type="match status" value="1"/>
</dbReference>
<gene>
    <name evidence="2" type="ORF">M23134_06144</name>
</gene>
<dbReference type="EMBL" id="AAWS01000032">
    <property type="protein sequence ID" value="EAY26615.1"/>
    <property type="molecule type" value="Genomic_DNA"/>
</dbReference>
<dbReference type="AlphaFoldDB" id="A1ZSN5"/>
<sequence>MFKYLFLFCLVCHTFTTALAQSRPELIPYRKGDKWGYCDTNRVIKIPVVYEEAYPFIQGKALVNYKGRTCKINKRGRVVKRFRFKLFGSYDTDLIEIEAKKRLRGKIDLAGKVIFKPIYDEITKINNETYEVVRKGKIGQINLKGEIVKPFVPHEPEIGMVAFVELPNCEQPCRIGKAGLPLTLINYKGKYGYIDEILNYKFLSNMHLRAILWQEWRELVLHCVNLPPTPNPIKKENMRAGLRRYMILT</sequence>
<protein>
    <recommendedName>
        <fullName evidence="4">WG repeat-containing protein</fullName>
    </recommendedName>
</protein>
<keyword evidence="3" id="KW-1185">Reference proteome</keyword>
<evidence type="ECO:0008006" key="4">
    <source>
        <dbReference type="Google" id="ProtNLM"/>
    </source>
</evidence>
<dbReference type="InterPro" id="IPR032774">
    <property type="entry name" value="WG_beta_rep"/>
</dbReference>
<evidence type="ECO:0000256" key="1">
    <source>
        <dbReference type="SAM" id="SignalP"/>
    </source>
</evidence>
<feature type="signal peptide" evidence="1">
    <location>
        <begin position="1"/>
        <end position="20"/>
    </location>
</feature>
<dbReference type="Pfam" id="PF14903">
    <property type="entry name" value="WG_beta_rep"/>
    <property type="match status" value="2"/>
</dbReference>
<evidence type="ECO:0000313" key="2">
    <source>
        <dbReference type="EMBL" id="EAY26615.1"/>
    </source>
</evidence>